<dbReference type="CDD" id="cd09873">
    <property type="entry name" value="PIN_Pae0151-like"/>
    <property type="match status" value="1"/>
</dbReference>
<dbReference type="InterPro" id="IPR002716">
    <property type="entry name" value="PIN_dom"/>
</dbReference>
<reference evidence="3 4" key="1">
    <citation type="journal article" date="2014" name="Nature">
        <title>An environmental bacterial taxon with a large and distinct metabolic repertoire.</title>
        <authorList>
            <person name="Wilson M.C."/>
            <person name="Mori T."/>
            <person name="Ruckert C."/>
            <person name="Uria A.R."/>
            <person name="Helf M.J."/>
            <person name="Takada K."/>
            <person name="Gernert C."/>
            <person name="Steffens U.A."/>
            <person name="Heycke N."/>
            <person name="Schmitt S."/>
            <person name="Rinke C."/>
            <person name="Helfrich E.J."/>
            <person name="Brachmann A.O."/>
            <person name="Gurgui C."/>
            <person name="Wakimoto T."/>
            <person name="Kracht M."/>
            <person name="Crusemann M."/>
            <person name="Hentschel U."/>
            <person name="Abe I."/>
            <person name="Matsunaga S."/>
            <person name="Kalinowski J."/>
            <person name="Takeyama H."/>
            <person name="Piel J."/>
        </authorList>
    </citation>
    <scope>NUCLEOTIDE SEQUENCE [LARGE SCALE GENOMIC DNA]</scope>
    <source>
        <strain evidence="4">TSY2</strain>
    </source>
</reference>
<gene>
    <name evidence="3" type="ORF">ETSY2_44330</name>
</gene>
<evidence type="ECO:0000313" key="3">
    <source>
        <dbReference type="EMBL" id="ETW97613.1"/>
    </source>
</evidence>
<dbReference type="InterPro" id="IPR051619">
    <property type="entry name" value="TypeII_TA_RNase_PINc/VapC"/>
</dbReference>
<organism evidence="3 4">
    <name type="scientific">Candidatus Entotheonella gemina</name>
    <dbReference type="NCBI Taxonomy" id="1429439"/>
    <lineage>
        <taxon>Bacteria</taxon>
        <taxon>Pseudomonadati</taxon>
        <taxon>Nitrospinota/Tectimicrobiota group</taxon>
        <taxon>Candidatus Tectimicrobiota</taxon>
        <taxon>Candidatus Entotheonellia</taxon>
        <taxon>Candidatus Entotheonellales</taxon>
        <taxon>Candidatus Entotheonellaceae</taxon>
        <taxon>Candidatus Entotheonella</taxon>
    </lineage>
</organism>
<dbReference type="InterPro" id="IPR044153">
    <property type="entry name" value="PIN_Pae0151-like"/>
</dbReference>
<dbReference type="Pfam" id="PF01850">
    <property type="entry name" value="PIN"/>
    <property type="match status" value="1"/>
</dbReference>
<dbReference type="PANTHER" id="PTHR35901">
    <property type="entry name" value="RIBONUCLEASE VAPC3"/>
    <property type="match status" value="1"/>
</dbReference>
<dbReference type="Proteomes" id="UP000019140">
    <property type="component" value="Unassembled WGS sequence"/>
</dbReference>
<evidence type="ECO:0000256" key="1">
    <source>
        <dbReference type="ARBA" id="ARBA00022842"/>
    </source>
</evidence>
<evidence type="ECO:0000313" key="4">
    <source>
        <dbReference type="Proteomes" id="UP000019140"/>
    </source>
</evidence>
<keyword evidence="4" id="KW-1185">Reference proteome</keyword>
<sequence length="156" mass="17598">MPSLVVDASVAIKWFNPAEALANCANLIRDDYVHGRVDLMVPAFWDYEMVNGMNKAVARGDLTAEEGRAAVRLILAIQARRVPLPPPDESYELAQRYQRSVYDSWYVALAQHVGGEFWTADRKLYYAMHESLAFVRWLGDYQSAEAASDKENRGGL</sequence>
<dbReference type="SUPFAM" id="SSF88723">
    <property type="entry name" value="PIN domain-like"/>
    <property type="match status" value="1"/>
</dbReference>
<dbReference type="EMBL" id="AZHX01002037">
    <property type="protein sequence ID" value="ETW97613.1"/>
    <property type="molecule type" value="Genomic_DNA"/>
</dbReference>
<accession>W4LHM3</accession>
<dbReference type="Gene3D" id="3.40.50.1010">
    <property type="entry name" value="5'-nuclease"/>
    <property type="match status" value="1"/>
</dbReference>
<dbReference type="AlphaFoldDB" id="W4LHM3"/>
<evidence type="ECO:0000259" key="2">
    <source>
        <dbReference type="Pfam" id="PF01850"/>
    </source>
</evidence>
<protein>
    <recommendedName>
        <fullName evidence="2">PIN domain-containing protein</fullName>
    </recommendedName>
</protein>
<dbReference type="InterPro" id="IPR029060">
    <property type="entry name" value="PIN-like_dom_sf"/>
</dbReference>
<name>W4LHM3_9BACT</name>
<comment type="caution">
    <text evidence="3">The sequence shown here is derived from an EMBL/GenBank/DDBJ whole genome shotgun (WGS) entry which is preliminary data.</text>
</comment>
<dbReference type="PANTHER" id="PTHR35901:SF1">
    <property type="entry name" value="EXONUCLEASE VAPC9"/>
    <property type="match status" value="1"/>
</dbReference>
<keyword evidence="1" id="KW-0460">Magnesium</keyword>
<feature type="domain" description="PIN" evidence="2">
    <location>
        <begin position="5"/>
        <end position="125"/>
    </location>
</feature>
<dbReference type="HOGENOM" id="CLU_121774_1_0_7"/>
<proteinExistence type="predicted"/>